<dbReference type="EMBL" id="BMAW01037538">
    <property type="protein sequence ID" value="GFU48948.1"/>
    <property type="molecule type" value="Genomic_DNA"/>
</dbReference>
<comment type="caution">
    <text evidence="2">The sequence shown here is derived from an EMBL/GenBank/DDBJ whole genome shotgun (WGS) entry which is preliminary data.</text>
</comment>
<dbReference type="AlphaFoldDB" id="A0A8X6UU18"/>
<dbReference type="OrthoDB" id="6418753at2759"/>
<evidence type="ECO:0000313" key="2">
    <source>
        <dbReference type="EMBL" id="GFU48948.1"/>
    </source>
</evidence>
<keyword evidence="3" id="KW-1185">Reference proteome</keyword>
<sequence length="84" mass="9062">MKFLYVLLTLCLFAMTVNAADCPAKPCRQGKFCVRVLGSTSCVHPAKYKNACSSEPGRGNVYDLVPPCQSGLTCDTTKTIPVCQ</sequence>
<feature type="chain" id="PRO_5036498811" evidence="1">
    <location>
        <begin position="20"/>
        <end position="84"/>
    </location>
</feature>
<dbReference type="Gene3D" id="2.10.80.10">
    <property type="entry name" value="Lipase, subunit A"/>
    <property type="match status" value="1"/>
</dbReference>
<keyword evidence="1" id="KW-0732">Signal</keyword>
<name>A0A8X6UU18_NEPPI</name>
<protein>
    <submittedName>
        <fullName evidence="2">Uncharacterized protein</fullName>
    </submittedName>
</protein>
<feature type="signal peptide" evidence="1">
    <location>
        <begin position="1"/>
        <end position="19"/>
    </location>
</feature>
<evidence type="ECO:0000313" key="3">
    <source>
        <dbReference type="Proteomes" id="UP000887013"/>
    </source>
</evidence>
<organism evidence="2 3">
    <name type="scientific">Nephila pilipes</name>
    <name type="common">Giant wood spider</name>
    <name type="synonym">Nephila maculata</name>
    <dbReference type="NCBI Taxonomy" id="299642"/>
    <lineage>
        <taxon>Eukaryota</taxon>
        <taxon>Metazoa</taxon>
        <taxon>Ecdysozoa</taxon>
        <taxon>Arthropoda</taxon>
        <taxon>Chelicerata</taxon>
        <taxon>Arachnida</taxon>
        <taxon>Araneae</taxon>
        <taxon>Araneomorphae</taxon>
        <taxon>Entelegynae</taxon>
        <taxon>Araneoidea</taxon>
        <taxon>Nephilidae</taxon>
        <taxon>Nephila</taxon>
    </lineage>
</organism>
<proteinExistence type="predicted"/>
<reference evidence="2" key="1">
    <citation type="submission" date="2020-08" db="EMBL/GenBank/DDBJ databases">
        <title>Multicomponent nature underlies the extraordinary mechanical properties of spider dragline silk.</title>
        <authorList>
            <person name="Kono N."/>
            <person name="Nakamura H."/>
            <person name="Mori M."/>
            <person name="Yoshida Y."/>
            <person name="Ohtoshi R."/>
            <person name="Malay A.D."/>
            <person name="Moran D.A.P."/>
            <person name="Tomita M."/>
            <person name="Numata K."/>
            <person name="Arakawa K."/>
        </authorList>
    </citation>
    <scope>NUCLEOTIDE SEQUENCE</scope>
</reference>
<gene>
    <name evidence="2" type="ORF">NPIL_126811</name>
</gene>
<dbReference type="Proteomes" id="UP000887013">
    <property type="component" value="Unassembled WGS sequence"/>
</dbReference>
<accession>A0A8X6UU18</accession>
<evidence type="ECO:0000256" key="1">
    <source>
        <dbReference type="SAM" id="SignalP"/>
    </source>
</evidence>